<dbReference type="STRING" id="307507.A0A2V0PDG1"/>
<feature type="transmembrane region" description="Helical" evidence="7">
    <location>
        <begin position="143"/>
        <end position="161"/>
    </location>
</feature>
<feature type="region of interest" description="Disordered" evidence="6">
    <location>
        <begin position="521"/>
        <end position="543"/>
    </location>
</feature>
<reference evidence="9 10" key="1">
    <citation type="journal article" date="2018" name="Sci. Rep.">
        <title>Raphidocelis subcapitata (=Pseudokirchneriella subcapitata) provides an insight into genome evolution and environmental adaptations in the Sphaeropleales.</title>
        <authorList>
            <person name="Suzuki S."/>
            <person name="Yamaguchi H."/>
            <person name="Nakajima N."/>
            <person name="Kawachi M."/>
        </authorList>
    </citation>
    <scope>NUCLEOTIDE SEQUENCE [LARGE SCALE GENOMIC DNA]</scope>
    <source>
        <strain evidence="9 10">NIES-35</strain>
    </source>
</reference>
<evidence type="ECO:0000256" key="3">
    <source>
        <dbReference type="ARBA" id="ARBA00022692"/>
    </source>
</evidence>
<feature type="domain" description="Na+/H+ antiporter NhaC-like C-terminal" evidence="8">
    <location>
        <begin position="192"/>
        <end position="344"/>
    </location>
</feature>
<comment type="subcellular location">
    <subcellularLocation>
        <location evidence="1">Cell membrane</location>
        <topology evidence="1">Multi-pass membrane protein</topology>
    </subcellularLocation>
</comment>
<evidence type="ECO:0000256" key="1">
    <source>
        <dbReference type="ARBA" id="ARBA00004651"/>
    </source>
</evidence>
<dbReference type="PANTHER" id="PTHR43478">
    <property type="entry name" value="NA+/H+ ANTIPORTER-RELATED"/>
    <property type="match status" value="1"/>
</dbReference>
<comment type="caution">
    <text evidence="9">The sequence shown here is derived from an EMBL/GenBank/DDBJ whole genome shotgun (WGS) entry which is preliminary data.</text>
</comment>
<keyword evidence="5 7" id="KW-0472">Membrane</keyword>
<feature type="transmembrane region" description="Helical" evidence="7">
    <location>
        <begin position="96"/>
        <end position="115"/>
    </location>
</feature>
<feature type="transmembrane region" description="Helical" evidence="7">
    <location>
        <begin position="325"/>
        <end position="345"/>
    </location>
</feature>
<feature type="transmembrane region" description="Helical" evidence="7">
    <location>
        <begin position="206"/>
        <end position="224"/>
    </location>
</feature>
<keyword evidence="4 7" id="KW-1133">Transmembrane helix</keyword>
<dbReference type="GO" id="GO:0005886">
    <property type="term" value="C:plasma membrane"/>
    <property type="evidence" value="ECO:0007669"/>
    <property type="project" value="UniProtKB-SubCell"/>
</dbReference>
<feature type="transmembrane region" description="Helical" evidence="7">
    <location>
        <begin position="284"/>
        <end position="304"/>
    </location>
</feature>
<evidence type="ECO:0000313" key="9">
    <source>
        <dbReference type="EMBL" id="GBF97884.1"/>
    </source>
</evidence>
<dbReference type="AlphaFoldDB" id="A0A2V0PDG1"/>
<keyword evidence="3 7" id="KW-0812">Transmembrane</keyword>
<evidence type="ECO:0000256" key="6">
    <source>
        <dbReference type="SAM" id="MobiDB-lite"/>
    </source>
</evidence>
<evidence type="ECO:0000256" key="4">
    <source>
        <dbReference type="ARBA" id="ARBA00022989"/>
    </source>
</evidence>
<proteinExistence type="predicted"/>
<keyword evidence="2" id="KW-1003">Cell membrane</keyword>
<feature type="domain" description="Na+/H+ antiporter NhaC-like C-terminal" evidence="8">
    <location>
        <begin position="24"/>
        <end position="158"/>
    </location>
</feature>
<feature type="transmembrane region" description="Helical" evidence="7">
    <location>
        <begin position="351"/>
        <end position="372"/>
    </location>
</feature>
<gene>
    <name evidence="9" type="ORF">Rsub_10239</name>
</gene>
<evidence type="ECO:0000259" key="8">
    <source>
        <dbReference type="Pfam" id="PF03553"/>
    </source>
</evidence>
<evidence type="ECO:0000256" key="2">
    <source>
        <dbReference type="ARBA" id="ARBA00022475"/>
    </source>
</evidence>
<dbReference type="InterPro" id="IPR018461">
    <property type="entry name" value="Na/H_Antiport_NhaC-like_C"/>
</dbReference>
<accession>A0A2V0PDG1</accession>
<organism evidence="9 10">
    <name type="scientific">Raphidocelis subcapitata</name>
    <dbReference type="NCBI Taxonomy" id="307507"/>
    <lineage>
        <taxon>Eukaryota</taxon>
        <taxon>Viridiplantae</taxon>
        <taxon>Chlorophyta</taxon>
        <taxon>core chlorophytes</taxon>
        <taxon>Chlorophyceae</taxon>
        <taxon>CS clade</taxon>
        <taxon>Sphaeropleales</taxon>
        <taxon>Selenastraceae</taxon>
        <taxon>Raphidocelis</taxon>
    </lineage>
</organism>
<dbReference type="EMBL" id="BDRX01000110">
    <property type="protein sequence ID" value="GBF97884.1"/>
    <property type="molecule type" value="Genomic_DNA"/>
</dbReference>
<dbReference type="OrthoDB" id="5593520at2759"/>
<dbReference type="Pfam" id="PF03553">
    <property type="entry name" value="Na_H_antiporter"/>
    <property type="match status" value="2"/>
</dbReference>
<feature type="transmembrane region" description="Helical" evidence="7">
    <location>
        <begin position="245"/>
        <end position="272"/>
    </location>
</feature>
<evidence type="ECO:0000313" key="10">
    <source>
        <dbReference type="Proteomes" id="UP000247498"/>
    </source>
</evidence>
<dbReference type="InParanoid" id="A0A2V0PDG1"/>
<name>A0A2V0PDG1_9CHLO</name>
<dbReference type="Proteomes" id="UP000247498">
    <property type="component" value="Unassembled WGS sequence"/>
</dbReference>
<evidence type="ECO:0000256" key="5">
    <source>
        <dbReference type="ARBA" id="ARBA00023136"/>
    </source>
</evidence>
<keyword evidence="10" id="KW-1185">Reference proteome</keyword>
<sequence>MIAQEIDKLIAAGADLTNYDTSPFIIVLQTIPSRFYPLYMMFVSLLTALLQREFGPMLRAERRARHERKLVSDAANVAEVRLDADLEPQPHTPQRWWNAAIPIAVVVALVVGGMVDTGLTKANAKGVPKNVINIFSNASSFKALVWGSFTATVVTAVLYWLQYEKGGKLVFGPLYWFRRRSGARPLLWLGESLTTIVLGIKGQTAPILILILAWSLSGGIGRLGTGRYIASALAKGMDPRGLPSLVFLLASVLSFAIGSSWGTMALLFPIAVPAAYYGAPGNASLLNTTISAILAGAVFGDQCSPLSDTTILSAAASKCDLRHHIYTQLPYALVVASLAVLLGYLPVGFGAYPAWAGILIGLAAILLFLFGVCKGVADPQGPEDLILAACHKAKVLSLDTVDRARARLAGGGGGDDGAKDAAASGGGYDDGAIVVDEDVGGPLDWWSRFTAERRRSSFLGRNDLVVVGHRAGSEINSGLSRASLGSAAAAAGSGAGSPDGIRYRSRSAVGAGLPQLGAAGGAGPGGGRAGAANGKAAGGEGAV</sequence>
<dbReference type="PANTHER" id="PTHR43478:SF1">
    <property type="entry name" value="NA+_H+ ANTIPORTER NHAC-LIKE C-TERMINAL DOMAIN-CONTAINING PROTEIN"/>
    <property type="match status" value="1"/>
</dbReference>
<evidence type="ECO:0000256" key="7">
    <source>
        <dbReference type="SAM" id="Phobius"/>
    </source>
</evidence>
<protein>
    <recommendedName>
        <fullName evidence="8">Na+/H+ antiporter NhaC-like C-terminal domain-containing protein</fullName>
    </recommendedName>
</protein>